<dbReference type="EMBL" id="JH817196">
    <property type="protein sequence ID" value="EKC40384.1"/>
    <property type="molecule type" value="Genomic_DNA"/>
</dbReference>
<dbReference type="HOGENOM" id="CLU_241143_0_0_1"/>
<evidence type="ECO:0000256" key="6">
    <source>
        <dbReference type="SAM" id="MobiDB-lite"/>
    </source>
</evidence>
<feature type="region of interest" description="Disordered" evidence="6">
    <location>
        <begin position="1463"/>
        <end position="1502"/>
    </location>
</feature>
<feature type="region of interest" description="Disordered" evidence="6">
    <location>
        <begin position="1539"/>
        <end position="1581"/>
    </location>
</feature>
<sequence length="1692" mass="188119">MPGIKRKGSLLPVTDKPPKLKKQSTSATVASAKGKVEKKKKIVPVDSLDAPPKLEKISAIDSRKKASPGKKSPEKKYKMPRFPTLKPTKPKDDVDGDFSFSTPLFYSKSPASTNFTKLKKDPTLKLNDKITENELNNDKGTNLASETTEILPPQLEIEVDPSLTRASEIEKKMQKLPSGSIVGKITNLEFDDLVLPVVASDIVYEFSDESSTSTYGASKITCGSLQPRASAFEVAEYFTSVDDQDSEKKIEKEPLPKIEEEASENTEKEQIDIDEQEMDESEIKDSSDEDSDKKAESKEENKPEASTSTNETASPVKTPRKVPGGLREIVFSFDTTGSMYSYMEEAGERIKDLVNRLQTDMPGIRLAFMAHGDYYDLSHDRYLIKWIDFGASIEEVVKFFENLSITHGGDDDECYELVLRKTRESLSWTPGSQRSLVLIGDSDPHEPGYKYEQFVNDIDWRVETALLKEMGVRIYGLQVGYRSDFYKQISKITGGAHLRIDNASFTYETLMSICLREGSLKLLKSYENEVRKAKKNSEEGGILDLELERLFSSLKSVEDNKSTKTMLKEQKLALKEEKKAKRALEMEAKMEGSGGEGSPTKKLKIDKSPLKSLNKFKNAATAKILSKAKRTIIEKKLAKTSPVNKGLKNEDGQKEETTKSKVPSKVKVKKEEGKEISKKTLPKSVKKSLKSGSGTQNESGKKKPGRPPKAQNEGGKKKPGRKSKVPSKVKVKKEEGKEISKKTLPKSVKKSLKSGSGTQNGSGKKKPGRPPKAQNEGGKKKPGRPPKSPTVEEKKKPGRPPKSPAEEEKKKPGRPSKVQKEEKNEEKKKPGRPPKGEQKKPGRPPKNPTPSKEAKENAKDDKVTNKKTSDVKSKRNESKGTKPVQSTKPSPAAKKSPGKITKPKVLAKVGNKKAELLKKSAKTTTASAVKKQEKTQASKKSQKSKPANKTKLEKKTPKKEAKEAQQTTKKSPKASPKVSKPVKKQPREAAPVTKFVMGPLSVLSWDNWMPLITHTKPDVKTEDWKKKPSVSTGFCNDKVYNSETPQAVYEIAVSPPDSTKRYPVFYAVDALWSCFSSAYVKKEVERVIKAKGSISVRKGSMGKPNDAVFQKAVDFMKVNFDYAWDGRGVDVKKDGFIIAKASSLNCVHGITMATVLEDPSLERHFKGHRDTVCSLDFNPNMKQLASVSMDSCLMVWNFKPQMRAYRFVGHKDAVMDVKFSPSGHLVASASRDKTVRLWIPTVKGESTVFKAHTATVRSVDFTYDGQTLITASDDKTIKLWTCHRQKFLYSLNQHSNWVRSAKFSPDGRLIVSGSDDKTVKIWDRNSKECIHTFYEHGGFVNQVEFHPSGTCIASAGTDSTVKVWDIRMNKLLQHYTAHSAAVNSLSFHASGNYLISGSDDSTLKVFDLLEGRLFYTLHGHQGPCTAVAFSKSGEYFASGGSDEQVLVWKTNFDQLDFSEVLQSHKNRQEEPTPSEPTVSDIPPRVTRKPTKPKSPRGGPCTAVAFSKSGEYFASGGSDEQVLVWKTNFDQLDFSEVLQSHKNRQEEPTPSEPTVSDIPPRVTRKPTKPKSPRGYDARTELKNMDDESVPVTDVGPAMFSSEQNGVTFEMDMMGSEPEPTIRTTKDRPATTQQLEPQSLPPQLGKTLEQIVGQLDVLTQTVSLLEQRLTMTENKLRECLDNQQRLTLQVRPSD</sequence>
<feature type="compositionally biased region" description="Basic and acidic residues" evidence="6">
    <location>
        <begin position="732"/>
        <end position="741"/>
    </location>
</feature>
<dbReference type="InterPro" id="IPR020472">
    <property type="entry name" value="WD40_PAC1"/>
</dbReference>
<dbReference type="SUPFAM" id="SSF50978">
    <property type="entry name" value="WD40 repeat-like"/>
    <property type="match status" value="1"/>
</dbReference>
<comment type="similarity">
    <text evidence="4">Belongs to the WD repeat POC1 family.</text>
</comment>
<dbReference type="PROSITE" id="PS50234">
    <property type="entry name" value="VWFA"/>
    <property type="match status" value="1"/>
</dbReference>
<dbReference type="GO" id="GO:0003677">
    <property type="term" value="F:DNA binding"/>
    <property type="evidence" value="ECO:0007669"/>
    <property type="project" value="InterPro"/>
</dbReference>
<gene>
    <name evidence="7" type="ORF">CGI_10014791</name>
</gene>
<dbReference type="SMART" id="SM00384">
    <property type="entry name" value="AT_hook"/>
    <property type="match status" value="7"/>
</dbReference>
<keyword evidence="3 5" id="KW-0175">Coiled coil</keyword>
<dbReference type="InterPro" id="IPR002035">
    <property type="entry name" value="VWF_A"/>
</dbReference>
<feature type="region of interest" description="Disordered" evidence="6">
    <location>
        <begin position="1610"/>
        <end position="1639"/>
    </location>
</feature>
<evidence type="ECO:0000313" key="7">
    <source>
        <dbReference type="EMBL" id="EKC40384.1"/>
    </source>
</evidence>
<evidence type="ECO:0000256" key="1">
    <source>
        <dbReference type="ARBA" id="ARBA00022574"/>
    </source>
</evidence>
<dbReference type="SUPFAM" id="SSF53300">
    <property type="entry name" value="vWA-like"/>
    <property type="match status" value="1"/>
</dbReference>
<feature type="compositionally biased region" description="Basic residues" evidence="6">
    <location>
        <begin position="717"/>
        <end position="731"/>
    </location>
</feature>
<accession>K1R9N7</accession>
<dbReference type="GO" id="GO:0060271">
    <property type="term" value="P:cilium assembly"/>
    <property type="evidence" value="ECO:0007669"/>
    <property type="project" value="UniProtKB-ARBA"/>
</dbReference>
<dbReference type="CDD" id="cd00198">
    <property type="entry name" value="vWFA"/>
    <property type="match status" value="1"/>
</dbReference>
<dbReference type="InterPro" id="IPR015943">
    <property type="entry name" value="WD40/YVTN_repeat-like_dom_sf"/>
</dbReference>
<feature type="region of interest" description="Disordered" evidence="6">
    <location>
        <begin position="636"/>
        <end position="990"/>
    </location>
</feature>
<feature type="compositionally biased region" description="Basic and acidic residues" evidence="6">
    <location>
        <begin position="281"/>
        <end position="303"/>
    </location>
</feature>
<feature type="compositionally biased region" description="Basic and acidic residues" evidence="6">
    <location>
        <begin position="52"/>
        <end position="64"/>
    </location>
</feature>
<dbReference type="GO" id="GO:0048871">
    <property type="term" value="P:multicellular organismal-level homeostasis"/>
    <property type="evidence" value="ECO:0007669"/>
    <property type="project" value="UniProtKB-ARBA"/>
</dbReference>
<feature type="compositionally biased region" description="Polar residues" evidence="6">
    <location>
        <begin position="304"/>
        <end position="315"/>
    </location>
</feature>
<dbReference type="InterPro" id="IPR019775">
    <property type="entry name" value="WD40_repeat_CS"/>
</dbReference>
<dbReference type="InterPro" id="IPR001680">
    <property type="entry name" value="WD40_rpt"/>
</dbReference>
<organism evidence="7">
    <name type="scientific">Magallana gigas</name>
    <name type="common">Pacific oyster</name>
    <name type="synonym">Crassostrea gigas</name>
    <dbReference type="NCBI Taxonomy" id="29159"/>
    <lineage>
        <taxon>Eukaryota</taxon>
        <taxon>Metazoa</taxon>
        <taxon>Spiralia</taxon>
        <taxon>Lophotrochozoa</taxon>
        <taxon>Mollusca</taxon>
        <taxon>Bivalvia</taxon>
        <taxon>Autobranchia</taxon>
        <taxon>Pteriomorphia</taxon>
        <taxon>Ostreida</taxon>
        <taxon>Ostreoidea</taxon>
        <taxon>Ostreidae</taxon>
        <taxon>Magallana</taxon>
    </lineage>
</organism>
<dbReference type="GO" id="GO:0007017">
    <property type="term" value="P:microtubule-based process"/>
    <property type="evidence" value="ECO:0007669"/>
    <property type="project" value="UniProtKB-ARBA"/>
</dbReference>
<dbReference type="FunFam" id="2.130.10.10:FF:000235">
    <property type="entry name" value="POC1 centriolar protein homolog B"/>
    <property type="match status" value="1"/>
</dbReference>
<dbReference type="InterPro" id="IPR036322">
    <property type="entry name" value="WD40_repeat_dom_sf"/>
</dbReference>
<feature type="compositionally biased region" description="Basic residues" evidence="6">
    <location>
        <begin position="1561"/>
        <end position="1570"/>
    </location>
</feature>
<proteinExistence type="inferred from homology"/>
<feature type="compositionally biased region" description="Basic and acidic residues" evidence="6">
    <location>
        <begin position="818"/>
        <end position="840"/>
    </location>
</feature>
<feature type="coiled-coil region" evidence="5">
    <location>
        <begin position="1653"/>
        <end position="1680"/>
    </location>
</feature>
<evidence type="ECO:0000256" key="4">
    <source>
        <dbReference type="ARBA" id="ARBA00037984"/>
    </source>
</evidence>
<dbReference type="PANTHER" id="PTHR44019:SF8">
    <property type="entry name" value="POC1 CENTRIOLAR PROTEIN HOMOLOG"/>
    <property type="match status" value="1"/>
</dbReference>
<feature type="compositionally biased region" description="Basic and acidic residues" evidence="6">
    <location>
        <begin position="852"/>
        <end position="880"/>
    </location>
</feature>
<feature type="compositionally biased region" description="Basic residues" evidence="6">
    <location>
        <begin position="1485"/>
        <end position="1494"/>
    </location>
</feature>
<dbReference type="InParanoid" id="K1R9N7"/>
<feature type="compositionally biased region" description="Basic and acidic residues" evidence="6">
    <location>
        <begin position="1572"/>
        <end position="1581"/>
    </location>
</feature>
<evidence type="ECO:0000256" key="3">
    <source>
        <dbReference type="ARBA" id="ARBA00023054"/>
    </source>
</evidence>
<dbReference type="PROSITE" id="PS50082">
    <property type="entry name" value="WD_REPEATS_2"/>
    <property type="match status" value="8"/>
</dbReference>
<dbReference type="InterPro" id="IPR017956">
    <property type="entry name" value="AT_hook_DNA-bd_motif"/>
</dbReference>
<reference evidence="7" key="1">
    <citation type="journal article" date="2012" name="Nature">
        <title>The oyster genome reveals stress adaptation and complexity of shell formation.</title>
        <authorList>
            <person name="Zhang G."/>
            <person name="Fang X."/>
            <person name="Guo X."/>
            <person name="Li L."/>
            <person name="Luo R."/>
            <person name="Xu F."/>
            <person name="Yang P."/>
            <person name="Zhang L."/>
            <person name="Wang X."/>
            <person name="Qi H."/>
            <person name="Xiong Z."/>
            <person name="Que H."/>
            <person name="Xie Y."/>
            <person name="Holland P.W."/>
            <person name="Paps J."/>
            <person name="Zhu Y."/>
            <person name="Wu F."/>
            <person name="Chen Y."/>
            <person name="Wang J."/>
            <person name="Peng C."/>
            <person name="Meng J."/>
            <person name="Yang L."/>
            <person name="Liu J."/>
            <person name="Wen B."/>
            <person name="Zhang N."/>
            <person name="Huang Z."/>
            <person name="Zhu Q."/>
            <person name="Feng Y."/>
            <person name="Mount A."/>
            <person name="Hedgecock D."/>
            <person name="Xu Z."/>
            <person name="Liu Y."/>
            <person name="Domazet-Loso T."/>
            <person name="Du Y."/>
            <person name="Sun X."/>
            <person name="Zhang S."/>
            <person name="Liu B."/>
            <person name="Cheng P."/>
            <person name="Jiang X."/>
            <person name="Li J."/>
            <person name="Fan D."/>
            <person name="Wang W."/>
            <person name="Fu W."/>
            <person name="Wang T."/>
            <person name="Wang B."/>
            <person name="Zhang J."/>
            <person name="Peng Z."/>
            <person name="Li Y."/>
            <person name="Li N."/>
            <person name="Wang J."/>
            <person name="Chen M."/>
            <person name="He Y."/>
            <person name="Tan F."/>
            <person name="Song X."/>
            <person name="Zheng Q."/>
            <person name="Huang R."/>
            <person name="Yang H."/>
            <person name="Du X."/>
            <person name="Chen L."/>
            <person name="Yang M."/>
            <person name="Gaffney P.M."/>
            <person name="Wang S."/>
            <person name="Luo L."/>
            <person name="She Z."/>
            <person name="Ming Y."/>
            <person name="Huang W."/>
            <person name="Zhang S."/>
            <person name="Huang B."/>
            <person name="Zhang Y."/>
            <person name="Qu T."/>
            <person name="Ni P."/>
            <person name="Miao G."/>
            <person name="Wang J."/>
            <person name="Wang Q."/>
            <person name="Steinberg C.E."/>
            <person name="Wang H."/>
            <person name="Li N."/>
            <person name="Qian L."/>
            <person name="Zhang G."/>
            <person name="Li Y."/>
            <person name="Yang H."/>
            <person name="Liu X."/>
            <person name="Wang J."/>
            <person name="Yin Y."/>
            <person name="Wang J."/>
        </authorList>
    </citation>
    <scope>NUCLEOTIDE SEQUENCE [LARGE SCALE GENOMIC DNA]</scope>
    <source>
        <strain evidence="7">05x7-T-G4-1.051#20</strain>
    </source>
</reference>
<feature type="compositionally biased region" description="Basic and acidic residues" evidence="6">
    <location>
        <begin position="950"/>
        <end position="963"/>
    </location>
</feature>
<dbReference type="PRINTS" id="PR00320">
    <property type="entry name" value="GPROTEINBRPT"/>
</dbReference>
<feature type="compositionally biased region" description="Basic residues" evidence="6">
    <location>
        <begin position="743"/>
        <end position="752"/>
    </location>
</feature>
<feature type="region of interest" description="Disordered" evidence="6">
    <location>
        <begin position="586"/>
        <end position="606"/>
    </location>
</feature>
<dbReference type="InterPro" id="IPR050505">
    <property type="entry name" value="WDR55/POC1"/>
</dbReference>
<dbReference type="Gene3D" id="2.130.10.10">
    <property type="entry name" value="YVTN repeat-like/Quinoprotein amine dehydrogenase"/>
    <property type="match status" value="4"/>
</dbReference>
<protein>
    <submittedName>
        <fullName evidence="7">WD repeat-containing protein 51A</fullName>
    </submittedName>
</protein>
<dbReference type="PROSITE" id="PS00678">
    <property type="entry name" value="WD_REPEATS_1"/>
    <property type="match status" value="2"/>
</dbReference>
<dbReference type="Gene3D" id="3.40.50.410">
    <property type="entry name" value="von Willebrand factor, type A domain"/>
    <property type="match status" value="1"/>
</dbReference>
<feature type="region of interest" description="Disordered" evidence="6">
    <location>
        <begin position="242"/>
        <end position="321"/>
    </location>
</feature>
<feature type="compositionally biased region" description="Basic and acidic residues" evidence="6">
    <location>
        <begin position="669"/>
        <end position="678"/>
    </location>
</feature>
<evidence type="ECO:0000256" key="2">
    <source>
        <dbReference type="ARBA" id="ARBA00022737"/>
    </source>
</evidence>
<dbReference type="SMART" id="SM00320">
    <property type="entry name" value="WD40"/>
    <property type="match status" value="8"/>
</dbReference>
<evidence type="ECO:0000256" key="5">
    <source>
        <dbReference type="SAM" id="Coils"/>
    </source>
</evidence>
<feature type="compositionally biased region" description="Basic and acidic residues" evidence="6">
    <location>
        <begin position="246"/>
        <end position="271"/>
    </location>
</feature>
<dbReference type="Pfam" id="PF00400">
    <property type="entry name" value="WD40"/>
    <property type="match status" value="8"/>
</dbReference>
<dbReference type="InterPro" id="IPR036465">
    <property type="entry name" value="vWFA_dom_sf"/>
</dbReference>
<feature type="compositionally biased region" description="Basic and acidic residues" evidence="6">
    <location>
        <begin position="647"/>
        <end position="659"/>
    </location>
</feature>
<keyword evidence="1" id="KW-0853">WD repeat</keyword>
<dbReference type="CDD" id="cd00200">
    <property type="entry name" value="WD40"/>
    <property type="match status" value="1"/>
</dbReference>
<feature type="compositionally biased region" description="Basic residues" evidence="6">
    <location>
        <begin position="680"/>
        <end position="689"/>
    </location>
</feature>
<dbReference type="PROSITE" id="PS50294">
    <property type="entry name" value="WD_REPEATS_REGION"/>
    <property type="match status" value="7"/>
</dbReference>
<name>K1R9N7_MAGGI</name>
<feature type="region of interest" description="Disordered" evidence="6">
    <location>
        <begin position="1"/>
        <end position="94"/>
    </location>
</feature>
<keyword evidence="2" id="KW-0677">Repeat</keyword>
<dbReference type="PANTHER" id="PTHR44019">
    <property type="entry name" value="WD REPEAT-CONTAINING PROTEIN 55"/>
    <property type="match status" value="1"/>
</dbReference>